<feature type="domain" description="Ubiquitin-like" evidence="1">
    <location>
        <begin position="216"/>
        <end position="291"/>
    </location>
</feature>
<dbReference type="SMART" id="SM00213">
    <property type="entry name" value="UBQ"/>
    <property type="match status" value="1"/>
</dbReference>
<organism evidence="2 3">
    <name type="scientific">Trematosphaeria pertusa</name>
    <dbReference type="NCBI Taxonomy" id="390896"/>
    <lineage>
        <taxon>Eukaryota</taxon>
        <taxon>Fungi</taxon>
        <taxon>Dikarya</taxon>
        <taxon>Ascomycota</taxon>
        <taxon>Pezizomycotina</taxon>
        <taxon>Dothideomycetes</taxon>
        <taxon>Pleosporomycetidae</taxon>
        <taxon>Pleosporales</taxon>
        <taxon>Massarineae</taxon>
        <taxon>Trematosphaeriaceae</taxon>
        <taxon>Trematosphaeria</taxon>
    </lineage>
</organism>
<keyword evidence="3" id="KW-1185">Reference proteome</keyword>
<dbReference type="PRINTS" id="PR00348">
    <property type="entry name" value="UBIQUITIN"/>
</dbReference>
<dbReference type="PANTHER" id="PTHR10666">
    <property type="entry name" value="UBIQUITIN"/>
    <property type="match status" value="1"/>
</dbReference>
<evidence type="ECO:0000313" key="3">
    <source>
        <dbReference type="Proteomes" id="UP000800094"/>
    </source>
</evidence>
<dbReference type="OrthoDB" id="428577at2759"/>
<dbReference type="InterPro" id="IPR019956">
    <property type="entry name" value="Ubiquitin_dom"/>
</dbReference>
<evidence type="ECO:0000259" key="1">
    <source>
        <dbReference type="PROSITE" id="PS50053"/>
    </source>
</evidence>
<dbReference type="GeneID" id="54577559"/>
<evidence type="ECO:0000313" key="2">
    <source>
        <dbReference type="EMBL" id="KAF2243526.1"/>
    </source>
</evidence>
<accession>A0A6A6HZR4</accession>
<dbReference type="Gene3D" id="3.10.20.90">
    <property type="entry name" value="Phosphatidylinositol 3-kinase Catalytic Subunit, Chain A, domain 1"/>
    <property type="match status" value="1"/>
</dbReference>
<dbReference type="RefSeq" id="XP_033678530.1">
    <property type="nucleotide sequence ID" value="XM_033824229.1"/>
</dbReference>
<proteinExistence type="predicted"/>
<dbReference type="Proteomes" id="UP000800094">
    <property type="component" value="Unassembled WGS sequence"/>
</dbReference>
<sequence length="446" mass="48491">MKCELKQTSIRVNNDLRISFQRTIRVPDNHQKSALPPDLGSFPLKPISRYAHMLPKDMAAKGGAFFPMYQSEAMWIDFNCNYSQSYMIKIYCGGVNVVSGEPAEETAATKMRRLKKLAAIKDGQASNRSGSGDDTASPLQDYIVVPAQDWLDGIADSDGTVRQFVAMPFGSGCSVESQVTGADSVGGLQFEITPMRTSVRRQAGAHGSVEGQTGAYPIQVKTLTGKKFPIWVLPDDQIDTLKCRIEAKEGIPPDQQRLVFQGRKMKDGLTVGHYNMLRDSQLHLLLRLRGGGGPPPHQMSIAAGGKIEQVIKKDPRPNAWIGSETTVFNVQILNSAVYSAVTGEAPPSLPISAKTYQEHGFPFFSMYEEPSGISGDFGLVKSVAEIDGAKDAEVKPDTVAILGKRDSGGQPLSPPVAFTNPSGPLREFRTVVDLEEALEGYHVADF</sequence>
<name>A0A6A6HZR4_9PLEO</name>
<dbReference type="SUPFAM" id="SSF54236">
    <property type="entry name" value="Ubiquitin-like"/>
    <property type="match status" value="1"/>
</dbReference>
<protein>
    <submittedName>
        <fullName evidence="2">Integral membrane protein</fullName>
    </submittedName>
</protein>
<dbReference type="InterPro" id="IPR050158">
    <property type="entry name" value="Ubiquitin_ubiquitin-like"/>
</dbReference>
<dbReference type="Pfam" id="PF00240">
    <property type="entry name" value="ubiquitin"/>
    <property type="match status" value="1"/>
</dbReference>
<dbReference type="PROSITE" id="PS50053">
    <property type="entry name" value="UBIQUITIN_2"/>
    <property type="match status" value="1"/>
</dbReference>
<dbReference type="InterPro" id="IPR019954">
    <property type="entry name" value="Ubiquitin_CS"/>
</dbReference>
<dbReference type="InterPro" id="IPR029071">
    <property type="entry name" value="Ubiquitin-like_domsf"/>
</dbReference>
<dbReference type="PROSITE" id="PS00299">
    <property type="entry name" value="UBIQUITIN_1"/>
    <property type="match status" value="1"/>
</dbReference>
<dbReference type="AlphaFoldDB" id="A0A6A6HZR4"/>
<dbReference type="EMBL" id="ML987205">
    <property type="protein sequence ID" value="KAF2243526.1"/>
    <property type="molecule type" value="Genomic_DNA"/>
</dbReference>
<gene>
    <name evidence="2" type="ORF">BU26DRAFT_437328</name>
</gene>
<reference evidence="2" key="1">
    <citation type="journal article" date="2020" name="Stud. Mycol.">
        <title>101 Dothideomycetes genomes: a test case for predicting lifestyles and emergence of pathogens.</title>
        <authorList>
            <person name="Haridas S."/>
            <person name="Albert R."/>
            <person name="Binder M."/>
            <person name="Bloem J."/>
            <person name="Labutti K."/>
            <person name="Salamov A."/>
            <person name="Andreopoulos B."/>
            <person name="Baker S."/>
            <person name="Barry K."/>
            <person name="Bills G."/>
            <person name="Bluhm B."/>
            <person name="Cannon C."/>
            <person name="Castanera R."/>
            <person name="Culley D."/>
            <person name="Daum C."/>
            <person name="Ezra D."/>
            <person name="Gonzalez J."/>
            <person name="Henrissat B."/>
            <person name="Kuo A."/>
            <person name="Liang C."/>
            <person name="Lipzen A."/>
            <person name="Lutzoni F."/>
            <person name="Magnuson J."/>
            <person name="Mondo S."/>
            <person name="Nolan M."/>
            <person name="Ohm R."/>
            <person name="Pangilinan J."/>
            <person name="Park H.-J."/>
            <person name="Ramirez L."/>
            <person name="Alfaro M."/>
            <person name="Sun H."/>
            <person name="Tritt A."/>
            <person name="Yoshinaga Y."/>
            <person name="Zwiers L.-H."/>
            <person name="Turgeon B."/>
            <person name="Goodwin S."/>
            <person name="Spatafora J."/>
            <person name="Crous P."/>
            <person name="Grigoriev I."/>
        </authorList>
    </citation>
    <scope>NUCLEOTIDE SEQUENCE</scope>
    <source>
        <strain evidence="2">CBS 122368</strain>
    </source>
</reference>
<dbReference type="InterPro" id="IPR000626">
    <property type="entry name" value="Ubiquitin-like_dom"/>
</dbReference>